<comment type="similarity">
    <text evidence="2 10">Belongs to the Mediator complex subunit 18 family.</text>
</comment>
<protein>
    <recommendedName>
        <fullName evidence="3 10">Mediator of RNA polymerase II transcription subunit 18</fullName>
    </recommendedName>
    <alternativeName>
        <fullName evidence="9 10">Mediator complex subunit 18</fullName>
    </alternativeName>
</protein>
<keyword evidence="6 10" id="KW-0804">Transcription</keyword>
<evidence type="ECO:0000256" key="5">
    <source>
        <dbReference type="ARBA" id="ARBA00023159"/>
    </source>
</evidence>
<proteinExistence type="inferred from homology"/>
<keyword evidence="7 10" id="KW-0539">Nucleus</keyword>
<evidence type="ECO:0000256" key="2">
    <source>
        <dbReference type="ARBA" id="ARBA00009814"/>
    </source>
</evidence>
<name>A0A7R9MDK5_9ACAR</name>
<comment type="subcellular location">
    <subcellularLocation>
        <location evidence="1 10">Nucleus</location>
    </subcellularLocation>
</comment>
<dbReference type="Proteomes" id="UP000728032">
    <property type="component" value="Unassembled WGS sequence"/>
</dbReference>
<dbReference type="GO" id="GO:0016592">
    <property type="term" value="C:mediator complex"/>
    <property type="evidence" value="ECO:0007669"/>
    <property type="project" value="InterPro"/>
</dbReference>
<comment type="function">
    <text evidence="8 10">Component of the Mediator complex, a coactivator involved in the regulated transcription of nearly all RNA polymerase II-dependent genes. Mediator functions as a bridge to convey information from gene-specific regulatory proteins to the basal RNA polymerase II transcription machinery. Mediator is recruited to promoters by direct interactions with regulatory proteins and serves as a scaffold for the assembly of a functional preinitiation complex with RNA polymerase II and the general transcription factors.</text>
</comment>
<organism evidence="11">
    <name type="scientific">Oppiella nova</name>
    <dbReference type="NCBI Taxonomy" id="334625"/>
    <lineage>
        <taxon>Eukaryota</taxon>
        <taxon>Metazoa</taxon>
        <taxon>Ecdysozoa</taxon>
        <taxon>Arthropoda</taxon>
        <taxon>Chelicerata</taxon>
        <taxon>Arachnida</taxon>
        <taxon>Acari</taxon>
        <taxon>Acariformes</taxon>
        <taxon>Sarcoptiformes</taxon>
        <taxon>Oribatida</taxon>
        <taxon>Brachypylina</taxon>
        <taxon>Oppioidea</taxon>
        <taxon>Oppiidae</taxon>
        <taxon>Oppiella</taxon>
    </lineage>
</organism>
<evidence type="ECO:0000256" key="4">
    <source>
        <dbReference type="ARBA" id="ARBA00023015"/>
    </source>
</evidence>
<evidence type="ECO:0000313" key="12">
    <source>
        <dbReference type="Proteomes" id="UP000728032"/>
    </source>
</evidence>
<dbReference type="Pfam" id="PF09637">
    <property type="entry name" value="Med18"/>
    <property type="match status" value="2"/>
</dbReference>
<dbReference type="AlphaFoldDB" id="A0A7R9MDK5"/>
<dbReference type="OrthoDB" id="10018982at2759"/>
<evidence type="ECO:0000256" key="9">
    <source>
        <dbReference type="ARBA" id="ARBA00032012"/>
    </source>
</evidence>
<dbReference type="GO" id="GO:0006369">
    <property type="term" value="P:termination of RNA polymerase II transcription"/>
    <property type="evidence" value="ECO:0007669"/>
    <property type="project" value="TreeGrafter"/>
</dbReference>
<dbReference type="GO" id="GO:0003712">
    <property type="term" value="F:transcription coregulator activity"/>
    <property type="evidence" value="ECO:0007669"/>
    <property type="project" value="InterPro"/>
</dbReference>
<evidence type="ECO:0000256" key="1">
    <source>
        <dbReference type="ARBA" id="ARBA00004123"/>
    </source>
</evidence>
<dbReference type="PANTHER" id="PTHR13321">
    <property type="entry name" value="MEDIATOR OF RNA POLYMERASE II TRANSCRIPTION, SUBUNIT 18"/>
    <property type="match status" value="1"/>
</dbReference>
<gene>
    <name evidence="10" type="primary">MED18</name>
    <name evidence="11" type="ORF">ONB1V03_LOCUS14683</name>
</gene>
<comment type="subunit">
    <text evidence="10">Component of the Mediator complex.</text>
</comment>
<keyword evidence="5 10" id="KW-0010">Activator</keyword>
<evidence type="ECO:0000256" key="8">
    <source>
        <dbReference type="ARBA" id="ARBA00025687"/>
    </source>
</evidence>
<evidence type="ECO:0000256" key="10">
    <source>
        <dbReference type="RuleBase" id="RU364150"/>
    </source>
</evidence>
<evidence type="ECO:0000313" key="11">
    <source>
        <dbReference type="EMBL" id="CAD7658058.1"/>
    </source>
</evidence>
<dbReference type="FunFam" id="2.40.320.10:FF:000001">
    <property type="entry name" value="Mediator of RNA polymerase II transcription subunit 18"/>
    <property type="match status" value="1"/>
</dbReference>
<dbReference type="GO" id="GO:0006357">
    <property type="term" value="P:regulation of transcription by RNA polymerase II"/>
    <property type="evidence" value="ECO:0007669"/>
    <property type="project" value="InterPro"/>
</dbReference>
<dbReference type="EMBL" id="OC929065">
    <property type="protein sequence ID" value="CAD7658058.1"/>
    <property type="molecule type" value="Genomic_DNA"/>
</dbReference>
<reference evidence="11" key="1">
    <citation type="submission" date="2020-11" db="EMBL/GenBank/DDBJ databases">
        <authorList>
            <person name="Tran Van P."/>
        </authorList>
    </citation>
    <scope>NUCLEOTIDE SEQUENCE</scope>
</reference>
<sequence>MDSVSMGMGGMGRRVGAVVAQQEYLLQGSILDDSCEQLLHKLRGFCDNCDSSPETFQDHEMVFTIRAPNGSNTSLRVRKSMDVLQNPYHLRYLGQQELGDKNRATIVRNCIDCSTSSDCVSFLQEMGFKLDYEFVLKGYMFRKGRMKVIVAKLFRVQPNASPEALEPLSQSYLVELSVNAPTGQEGIADEMKLFADSLKPLVILDKVDTRRLQM</sequence>
<dbReference type="InterPro" id="IPR019095">
    <property type="entry name" value="Mediator_Med18"/>
</dbReference>
<evidence type="ECO:0000256" key="3">
    <source>
        <dbReference type="ARBA" id="ARBA00019612"/>
    </source>
</evidence>
<evidence type="ECO:0000256" key="7">
    <source>
        <dbReference type="ARBA" id="ARBA00023242"/>
    </source>
</evidence>
<evidence type="ECO:0000256" key="6">
    <source>
        <dbReference type="ARBA" id="ARBA00023163"/>
    </source>
</evidence>
<dbReference type="PANTHER" id="PTHR13321:SF2">
    <property type="entry name" value="MEDIATOR OF RNA POLYMERASE II TRANSCRIPTION SUBUNIT 18"/>
    <property type="match status" value="1"/>
</dbReference>
<keyword evidence="12" id="KW-1185">Reference proteome</keyword>
<keyword evidence="4 10" id="KW-0805">Transcription regulation</keyword>
<dbReference type="GO" id="GO:0070847">
    <property type="term" value="C:core mediator complex"/>
    <property type="evidence" value="ECO:0007669"/>
    <property type="project" value="TreeGrafter"/>
</dbReference>
<dbReference type="EMBL" id="CAJPVJ010014240">
    <property type="protein sequence ID" value="CAG2175244.1"/>
    <property type="molecule type" value="Genomic_DNA"/>
</dbReference>
<accession>A0A7R9MDK5</accession>
<dbReference type="Gene3D" id="2.40.320.10">
    <property type="entry name" value="Hypothetical Protein Pfu-838710-001"/>
    <property type="match status" value="1"/>
</dbReference>